<sequence>MRVLTVVGAVLFSTVQVELAFLPDDMGVSGLGAGRRTLGDSAPYALRP</sequence>
<name>A0AB39R3J5_9ACTN</name>
<proteinExistence type="predicted"/>
<dbReference type="AlphaFoldDB" id="A0AB39R3J5"/>
<dbReference type="EMBL" id="CP163441">
    <property type="protein sequence ID" value="XDQ48203.1"/>
    <property type="molecule type" value="Genomic_DNA"/>
</dbReference>
<organism evidence="1">
    <name type="scientific">Streptomyces sp. R39</name>
    <dbReference type="NCBI Taxonomy" id="3238631"/>
    <lineage>
        <taxon>Bacteria</taxon>
        <taxon>Bacillati</taxon>
        <taxon>Actinomycetota</taxon>
        <taxon>Actinomycetes</taxon>
        <taxon>Kitasatosporales</taxon>
        <taxon>Streptomycetaceae</taxon>
        <taxon>Streptomyces</taxon>
    </lineage>
</organism>
<gene>
    <name evidence="1" type="ORF">AB5J52_41395</name>
</gene>
<accession>A0AB39R3J5</accession>
<protein>
    <submittedName>
        <fullName evidence="1">Uncharacterized protein</fullName>
    </submittedName>
</protein>
<evidence type="ECO:0000313" key="1">
    <source>
        <dbReference type="EMBL" id="XDQ48203.1"/>
    </source>
</evidence>
<dbReference type="RefSeq" id="WP_369227028.1">
    <property type="nucleotide sequence ID" value="NZ_CP163441.1"/>
</dbReference>
<reference evidence="1" key="1">
    <citation type="submission" date="2024-07" db="EMBL/GenBank/DDBJ databases">
        <authorList>
            <person name="Yu S.T."/>
        </authorList>
    </citation>
    <scope>NUCLEOTIDE SEQUENCE</scope>
    <source>
        <strain evidence="1">R39</strain>
    </source>
</reference>